<sequence length="467" mass="49291">MNAVSALMLSVALTAAPADNSRSPVLYYVTADWCVYCREMKPTVQRLQAAGYPVVIIDQTRDPDMAQRLAVRGLPAFRMVQQGKIIAQTEGRTSYDELVAMFPKQPSAATNPAPQQAMAMQSPAAPVVRGQSPGPMMTSGNSSAARQKALAATVRLRVIDPNGFSYGTGTVVHSHHGEALVLTCGHLFRDSQGNGQIEVESFAPGATSAIAGRLLTYDLDRDVALLTFKPNFPISAVTVRTPNQPVTVGEKAFTVGCDKGADASIRESRINSINRYQGPDNLQAAGAPIDGRSGGGLFNDAGQLIGVCNAADPEYDEGYYAALKTIFALLEEKQIAHLFTGNAAQPQMAQGSPSPNRAAPSMPDLPRSQPNLPAHMPSTAAGAAALASSGMITGSSDLTPAEREVLEYIRQHGGEANITILFHSKSNPSSQPEAFTLPNRPSPQFLQHVIGAAAGQNGGMVVRGQSQ</sequence>
<dbReference type="RefSeq" id="WP_186767635.1">
    <property type="nucleotide sequence ID" value="NZ_SJPF01000003.1"/>
</dbReference>
<dbReference type="SUPFAM" id="SSF52833">
    <property type="entry name" value="Thioredoxin-like"/>
    <property type="match status" value="1"/>
</dbReference>
<feature type="domain" description="Thioredoxin" evidence="2">
    <location>
        <begin position="2"/>
        <end position="107"/>
    </location>
</feature>
<gene>
    <name evidence="3" type="primary">trxB_2</name>
    <name evidence="3" type="ORF">Enr8_26960</name>
</gene>
<dbReference type="Pfam" id="PF13365">
    <property type="entry name" value="Trypsin_2"/>
    <property type="match status" value="1"/>
</dbReference>
<dbReference type="AlphaFoldDB" id="A0A5C5V4I9"/>
<feature type="region of interest" description="Disordered" evidence="1">
    <location>
        <begin position="344"/>
        <end position="380"/>
    </location>
</feature>
<accession>A0A5C5V4I9</accession>
<dbReference type="Pfam" id="PF00085">
    <property type="entry name" value="Thioredoxin"/>
    <property type="match status" value="1"/>
</dbReference>
<dbReference type="Proteomes" id="UP000318878">
    <property type="component" value="Unassembled WGS sequence"/>
</dbReference>
<proteinExistence type="predicted"/>
<dbReference type="SUPFAM" id="SSF50494">
    <property type="entry name" value="Trypsin-like serine proteases"/>
    <property type="match status" value="1"/>
</dbReference>
<feature type="compositionally biased region" description="Polar residues" evidence="1">
    <location>
        <begin position="344"/>
        <end position="355"/>
    </location>
</feature>
<evidence type="ECO:0000313" key="3">
    <source>
        <dbReference type="EMBL" id="TWT32889.1"/>
    </source>
</evidence>
<dbReference type="InterPro" id="IPR013766">
    <property type="entry name" value="Thioredoxin_domain"/>
</dbReference>
<dbReference type="PANTHER" id="PTHR43019">
    <property type="entry name" value="SERINE ENDOPROTEASE DEGS"/>
    <property type="match status" value="1"/>
</dbReference>
<reference evidence="3 4" key="1">
    <citation type="submission" date="2019-02" db="EMBL/GenBank/DDBJ databases">
        <title>Deep-cultivation of Planctomycetes and their phenomic and genomic characterization uncovers novel biology.</title>
        <authorList>
            <person name="Wiegand S."/>
            <person name="Jogler M."/>
            <person name="Boedeker C."/>
            <person name="Pinto D."/>
            <person name="Vollmers J."/>
            <person name="Rivas-Marin E."/>
            <person name="Kohn T."/>
            <person name="Peeters S.H."/>
            <person name="Heuer A."/>
            <person name="Rast P."/>
            <person name="Oberbeckmann S."/>
            <person name="Bunk B."/>
            <person name="Jeske O."/>
            <person name="Meyerdierks A."/>
            <person name="Storesund J.E."/>
            <person name="Kallscheuer N."/>
            <person name="Luecker S."/>
            <person name="Lage O.M."/>
            <person name="Pohl T."/>
            <person name="Merkel B.J."/>
            <person name="Hornburger P."/>
            <person name="Mueller R.-W."/>
            <person name="Bruemmer F."/>
            <person name="Labrenz M."/>
            <person name="Spormann A.M."/>
            <person name="Op Den Camp H."/>
            <person name="Overmann J."/>
            <person name="Amann R."/>
            <person name="Jetten M.S.M."/>
            <person name="Mascher T."/>
            <person name="Medema M.H."/>
            <person name="Devos D.P."/>
            <person name="Kaster A.-K."/>
            <person name="Ovreas L."/>
            <person name="Rohde M."/>
            <person name="Galperin M.Y."/>
            <person name="Jogler C."/>
        </authorList>
    </citation>
    <scope>NUCLEOTIDE SEQUENCE [LARGE SCALE GENOMIC DNA]</scope>
    <source>
        <strain evidence="3 4">Enr8</strain>
    </source>
</reference>
<dbReference type="PANTHER" id="PTHR43019:SF23">
    <property type="entry name" value="PROTEASE DO-LIKE 5, CHLOROPLASTIC"/>
    <property type="match status" value="1"/>
</dbReference>
<dbReference type="InterPro" id="IPR009003">
    <property type="entry name" value="Peptidase_S1_PA"/>
</dbReference>
<evidence type="ECO:0000256" key="1">
    <source>
        <dbReference type="SAM" id="MobiDB-lite"/>
    </source>
</evidence>
<dbReference type="InterPro" id="IPR036249">
    <property type="entry name" value="Thioredoxin-like_sf"/>
</dbReference>
<dbReference type="PROSITE" id="PS51352">
    <property type="entry name" value="THIOREDOXIN_2"/>
    <property type="match status" value="1"/>
</dbReference>
<dbReference type="EMBL" id="SJPF01000003">
    <property type="protein sequence ID" value="TWT32889.1"/>
    <property type="molecule type" value="Genomic_DNA"/>
</dbReference>
<comment type="caution">
    <text evidence="3">The sequence shown here is derived from an EMBL/GenBank/DDBJ whole genome shotgun (WGS) entry which is preliminary data.</text>
</comment>
<organism evidence="3 4">
    <name type="scientific">Blastopirellula retiformator</name>
    <dbReference type="NCBI Taxonomy" id="2527970"/>
    <lineage>
        <taxon>Bacteria</taxon>
        <taxon>Pseudomonadati</taxon>
        <taxon>Planctomycetota</taxon>
        <taxon>Planctomycetia</taxon>
        <taxon>Pirellulales</taxon>
        <taxon>Pirellulaceae</taxon>
        <taxon>Blastopirellula</taxon>
    </lineage>
</organism>
<evidence type="ECO:0000313" key="4">
    <source>
        <dbReference type="Proteomes" id="UP000318878"/>
    </source>
</evidence>
<evidence type="ECO:0000259" key="2">
    <source>
        <dbReference type="PROSITE" id="PS51352"/>
    </source>
</evidence>
<dbReference type="Gene3D" id="3.40.30.10">
    <property type="entry name" value="Glutaredoxin"/>
    <property type="match status" value="1"/>
</dbReference>
<protein>
    <submittedName>
        <fullName evidence="3">Thioredoxin-2</fullName>
    </submittedName>
</protein>
<dbReference type="CDD" id="cd02947">
    <property type="entry name" value="TRX_family"/>
    <property type="match status" value="1"/>
</dbReference>
<keyword evidence="4" id="KW-1185">Reference proteome</keyword>
<name>A0A5C5V4I9_9BACT</name>
<dbReference type="Gene3D" id="2.40.10.120">
    <property type="match status" value="1"/>
</dbReference>